<organism evidence="8 9">
    <name type="scientific">Plutella xylostella</name>
    <name type="common">Diamondback moth</name>
    <name type="synonym">Plutella maculipennis</name>
    <dbReference type="NCBI Taxonomy" id="51655"/>
    <lineage>
        <taxon>Eukaryota</taxon>
        <taxon>Metazoa</taxon>
        <taxon>Ecdysozoa</taxon>
        <taxon>Arthropoda</taxon>
        <taxon>Hexapoda</taxon>
        <taxon>Insecta</taxon>
        <taxon>Pterygota</taxon>
        <taxon>Neoptera</taxon>
        <taxon>Endopterygota</taxon>
        <taxon>Lepidoptera</taxon>
        <taxon>Glossata</taxon>
        <taxon>Ditrysia</taxon>
        <taxon>Yponomeutoidea</taxon>
        <taxon>Plutellidae</taxon>
        <taxon>Plutella</taxon>
    </lineage>
</organism>
<proteinExistence type="predicted"/>
<dbReference type="PANTHER" id="PTHR15116">
    <property type="entry name" value="DNA-BINDING PROTEIN SATB FAMILY MEMBER"/>
    <property type="match status" value="1"/>
</dbReference>
<dbReference type="InterPro" id="IPR038224">
    <property type="entry name" value="SATB_ULD_sf"/>
</dbReference>
<dbReference type="Pfam" id="PF16534">
    <property type="entry name" value="ULD"/>
    <property type="match status" value="2"/>
</dbReference>
<reference evidence="8" key="1">
    <citation type="submission" date="2020-11" db="EMBL/GenBank/DDBJ databases">
        <authorList>
            <person name="Whiteford S."/>
        </authorList>
    </citation>
    <scope>NUCLEOTIDE SEQUENCE</scope>
</reference>
<dbReference type="GO" id="GO:0006338">
    <property type="term" value="P:chromatin remodeling"/>
    <property type="evidence" value="ECO:0007669"/>
    <property type="project" value="InterPro"/>
</dbReference>
<dbReference type="GO" id="GO:0000981">
    <property type="term" value="F:DNA-binding transcription factor activity, RNA polymerase II-specific"/>
    <property type="evidence" value="ECO:0007669"/>
    <property type="project" value="TreeGrafter"/>
</dbReference>
<protein>
    <submittedName>
        <fullName evidence="8">(diamondback moth) hypothetical protein</fullName>
    </submittedName>
</protein>
<dbReference type="Gene3D" id="3.10.20.710">
    <property type="entry name" value="SATB, ubiquitin-like oligomerisation domain"/>
    <property type="match status" value="2"/>
</dbReference>
<dbReference type="GO" id="GO:0000978">
    <property type="term" value="F:RNA polymerase II cis-regulatory region sequence-specific DNA binding"/>
    <property type="evidence" value="ECO:0007669"/>
    <property type="project" value="TreeGrafter"/>
</dbReference>
<evidence type="ECO:0000256" key="6">
    <source>
        <dbReference type="SAM" id="MobiDB-lite"/>
    </source>
</evidence>
<evidence type="ECO:0000259" key="7">
    <source>
        <dbReference type="PROSITE" id="PS51982"/>
    </source>
</evidence>
<evidence type="ECO:0000313" key="8">
    <source>
        <dbReference type="EMBL" id="CAG9132425.1"/>
    </source>
</evidence>
<dbReference type="PANTHER" id="PTHR15116:SF16">
    <property type="entry name" value="DEFECTIVE PROVENTRICULUS, ISOFORM A"/>
    <property type="match status" value="1"/>
</dbReference>
<dbReference type="PROSITE" id="PS51257">
    <property type="entry name" value="PROKAR_LIPOPROTEIN"/>
    <property type="match status" value="1"/>
</dbReference>
<keyword evidence="1" id="KW-0677">Repeat</keyword>
<dbReference type="PROSITE" id="PS51982">
    <property type="entry name" value="CMP"/>
    <property type="match status" value="1"/>
</dbReference>
<feature type="region of interest" description="Disordered" evidence="6">
    <location>
        <begin position="58"/>
        <end position="97"/>
    </location>
</feature>
<sequence length="298" mass="32634">MRWRLPKPASERIVGYRLPSPSLAGPGVTAACKNCGAALTTILSRSIIRSDGMTALNLASDLRRSKSPRRSPEERGRPPSTPHAPHTPHTPHLSPKKEAFNNLLNKNVSGKTLPVHCVVESVPSLEEGSWRRRAAVETDSYVIIPAATAFHELVPAALMRLGYPHEMAASAKGSVVINNWKPLPFDLPRIVRKFNRVTCQNLAVQLPSLNPTLPTGSVVINNWKPLPFERISDGPLATVGEVLGELTTVATLRIQLLRPRATPLQDIKDKLLRLLLVQSRPLLMSTGCPLDEVSWGIK</sequence>
<dbReference type="InterPro" id="IPR039673">
    <property type="entry name" value="SATB1/SATB2"/>
</dbReference>
<dbReference type="CDD" id="cd11585">
    <property type="entry name" value="SATB1_N"/>
    <property type="match status" value="1"/>
</dbReference>
<evidence type="ECO:0000313" key="9">
    <source>
        <dbReference type="Proteomes" id="UP000653454"/>
    </source>
</evidence>
<keyword evidence="3" id="KW-0238">DNA-binding</keyword>
<accession>A0A8S4FUU6</accession>
<keyword evidence="2" id="KW-0832">Ubl conjugation</keyword>
<evidence type="ECO:0000256" key="1">
    <source>
        <dbReference type="ARBA" id="ARBA00022737"/>
    </source>
</evidence>
<name>A0A8S4FUU6_PLUXY</name>
<evidence type="ECO:0000256" key="3">
    <source>
        <dbReference type="ARBA" id="ARBA00023125"/>
    </source>
</evidence>
<feature type="domain" description="CMP" evidence="7">
    <location>
        <begin position="110"/>
        <end position="258"/>
    </location>
</feature>
<dbReference type="EMBL" id="CAJHNJ030000049">
    <property type="protein sequence ID" value="CAG9132425.1"/>
    <property type="molecule type" value="Genomic_DNA"/>
</dbReference>
<keyword evidence="5" id="KW-0539">Nucleus</keyword>
<keyword evidence="4" id="KW-0371">Homeobox</keyword>
<comment type="caution">
    <text evidence="8">The sequence shown here is derived from an EMBL/GenBank/DDBJ whole genome shotgun (WGS) entry which is preliminary data.</text>
</comment>
<dbReference type="AlphaFoldDB" id="A0A8S4FUU6"/>
<gene>
    <name evidence="8" type="ORF">PLXY2_LOCUS10697</name>
</gene>
<dbReference type="GO" id="GO:0005634">
    <property type="term" value="C:nucleus"/>
    <property type="evidence" value="ECO:0007669"/>
    <property type="project" value="UniProtKB-ARBA"/>
</dbReference>
<evidence type="ECO:0000256" key="2">
    <source>
        <dbReference type="ARBA" id="ARBA00022843"/>
    </source>
</evidence>
<keyword evidence="9" id="KW-1185">Reference proteome</keyword>
<evidence type="ECO:0000256" key="5">
    <source>
        <dbReference type="ARBA" id="ARBA00023242"/>
    </source>
</evidence>
<dbReference type="Proteomes" id="UP000653454">
    <property type="component" value="Unassembled WGS sequence"/>
</dbReference>
<evidence type="ECO:0000256" key="4">
    <source>
        <dbReference type="ARBA" id="ARBA00023155"/>
    </source>
</evidence>
<dbReference type="InterPro" id="IPR032392">
    <property type="entry name" value="ULD"/>
</dbReference>